<dbReference type="InterPro" id="IPR001907">
    <property type="entry name" value="ClpP"/>
</dbReference>
<keyword evidence="5" id="KW-0720">Serine protease</keyword>
<dbReference type="RefSeq" id="WP_138403658.1">
    <property type="nucleotide sequence ID" value="NZ_VBSP01000002.1"/>
</dbReference>
<evidence type="ECO:0000313" key="7">
    <source>
        <dbReference type="EMBL" id="TLQ49376.1"/>
    </source>
</evidence>
<dbReference type="GO" id="GO:0006515">
    <property type="term" value="P:protein quality control for misfolded or incompletely synthesized proteins"/>
    <property type="evidence" value="ECO:0007669"/>
    <property type="project" value="TreeGrafter"/>
</dbReference>
<dbReference type="InterPro" id="IPR023562">
    <property type="entry name" value="ClpP/TepA"/>
</dbReference>
<dbReference type="GO" id="GO:0004176">
    <property type="term" value="F:ATP-dependent peptidase activity"/>
    <property type="evidence" value="ECO:0007669"/>
    <property type="project" value="InterPro"/>
</dbReference>
<keyword evidence="2" id="KW-0963">Cytoplasm</keyword>
<evidence type="ECO:0000256" key="6">
    <source>
        <dbReference type="RuleBase" id="RU003567"/>
    </source>
</evidence>
<protein>
    <recommendedName>
        <fullName evidence="6">ATP-dependent Clp protease proteolytic subunit</fullName>
    </recommendedName>
</protein>
<dbReference type="EMBL" id="VBSP01000002">
    <property type="protein sequence ID" value="TLQ49376.1"/>
    <property type="molecule type" value="Genomic_DNA"/>
</dbReference>
<comment type="caution">
    <text evidence="7">The sequence shown here is derived from an EMBL/GenBank/DDBJ whole genome shotgun (WGS) entry which is preliminary data.</text>
</comment>
<dbReference type="PANTHER" id="PTHR10381">
    <property type="entry name" value="ATP-DEPENDENT CLP PROTEASE PROTEOLYTIC SUBUNIT"/>
    <property type="match status" value="1"/>
</dbReference>
<dbReference type="GO" id="GO:0004252">
    <property type="term" value="F:serine-type endopeptidase activity"/>
    <property type="evidence" value="ECO:0007669"/>
    <property type="project" value="InterPro"/>
</dbReference>
<evidence type="ECO:0000256" key="4">
    <source>
        <dbReference type="ARBA" id="ARBA00022801"/>
    </source>
</evidence>
<reference evidence="7 8" key="1">
    <citation type="submission" date="2019-05" db="EMBL/GenBank/DDBJ databases">
        <title>The metagenome of a microbial culture collection derived from dairy environment covers the genomic content of the human microbiome.</title>
        <authorList>
            <person name="Roder T."/>
            <person name="Wuthrich D."/>
            <person name="Sattari Z."/>
            <person name="Von Ah U."/>
            <person name="Bar C."/>
            <person name="Ronchi F."/>
            <person name="Macpherson A.J."/>
            <person name="Ganal-Vonarburg S.C."/>
            <person name="Bruggmann R."/>
            <person name="Vergeres G."/>
        </authorList>
    </citation>
    <scope>NUCLEOTIDE SEQUENCE [LARGE SCALE GENOMIC DNA]</scope>
    <source>
        <strain evidence="7 8">FAM 24227</strain>
    </source>
</reference>
<dbReference type="CDD" id="cd07016">
    <property type="entry name" value="S14_ClpP_1"/>
    <property type="match status" value="1"/>
</dbReference>
<dbReference type="AlphaFoldDB" id="A0A5R9EG73"/>
<accession>A0A5R9EG73</accession>
<evidence type="ECO:0000256" key="2">
    <source>
        <dbReference type="ARBA" id="ARBA00022490"/>
    </source>
</evidence>
<dbReference type="InterPro" id="IPR029045">
    <property type="entry name" value="ClpP/crotonase-like_dom_sf"/>
</dbReference>
<dbReference type="PANTHER" id="PTHR10381:SF70">
    <property type="entry name" value="ATP-DEPENDENT CLP PROTEASE PROTEOLYTIC SUBUNIT"/>
    <property type="match status" value="1"/>
</dbReference>
<dbReference type="GO" id="GO:0009368">
    <property type="term" value="C:endopeptidase Clp complex"/>
    <property type="evidence" value="ECO:0007669"/>
    <property type="project" value="TreeGrafter"/>
</dbReference>
<gene>
    <name evidence="7" type="ORF">FEZ33_01225</name>
</gene>
<dbReference type="GO" id="GO:0051117">
    <property type="term" value="F:ATPase binding"/>
    <property type="evidence" value="ECO:0007669"/>
    <property type="project" value="TreeGrafter"/>
</dbReference>
<sequence>MAKVIKPNITNEVVGDKLIITLSGTVGEPYWYDDDPNDFINEKQFKSLIGDSEQDIIIKLNSPGGDVFEGIALYNYIKSLSNHITIEVTSLAASAASIIAMAGDEVVMCTGSQMMIHEASTFTFGNKSDIKKTLNALEAVDGSLVDIYADRTGQSADVINDWLAGEKWFKADEAVENGLADSVKEKTETTTKEFYVNNELVAREINVIDLEADAIVAKVLEKIENNKVIATNKTAFEKYIKKGVNK</sequence>
<keyword evidence="4" id="KW-0378">Hydrolase</keyword>
<evidence type="ECO:0000313" key="8">
    <source>
        <dbReference type="Proteomes" id="UP000306420"/>
    </source>
</evidence>
<evidence type="ECO:0000256" key="3">
    <source>
        <dbReference type="ARBA" id="ARBA00022670"/>
    </source>
</evidence>
<proteinExistence type="inferred from homology"/>
<keyword evidence="3 7" id="KW-0645">Protease</keyword>
<dbReference type="Pfam" id="PF00574">
    <property type="entry name" value="CLP_protease"/>
    <property type="match status" value="1"/>
</dbReference>
<dbReference type="Proteomes" id="UP000306420">
    <property type="component" value="Unassembled WGS sequence"/>
</dbReference>
<name>A0A5R9EG73_9LACT</name>
<dbReference type="OrthoDB" id="9806592at2"/>
<organism evidence="7 8">
    <name type="scientific">Ruoffia tabacinasalis</name>
    <dbReference type="NCBI Taxonomy" id="87458"/>
    <lineage>
        <taxon>Bacteria</taxon>
        <taxon>Bacillati</taxon>
        <taxon>Bacillota</taxon>
        <taxon>Bacilli</taxon>
        <taxon>Lactobacillales</taxon>
        <taxon>Aerococcaceae</taxon>
        <taxon>Ruoffia</taxon>
    </lineage>
</organism>
<evidence type="ECO:0000256" key="1">
    <source>
        <dbReference type="ARBA" id="ARBA00007039"/>
    </source>
</evidence>
<dbReference type="NCBIfam" id="NF045542">
    <property type="entry name" value="Clp_rel_HeadMat"/>
    <property type="match status" value="1"/>
</dbReference>
<dbReference type="SUPFAM" id="SSF52096">
    <property type="entry name" value="ClpP/crotonase"/>
    <property type="match status" value="1"/>
</dbReference>
<dbReference type="Gene3D" id="3.90.226.10">
    <property type="entry name" value="2-enoyl-CoA Hydratase, Chain A, domain 1"/>
    <property type="match status" value="1"/>
</dbReference>
<evidence type="ECO:0000256" key="5">
    <source>
        <dbReference type="ARBA" id="ARBA00022825"/>
    </source>
</evidence>
<comment type="similarity">
    <text evidence="1 6">Belongs to the peptidase S14 family.</text>
</comment>
<dbReference type="PRINTS" id="PR00127">
    <property type="entry name" value="CLPPROTEASEP"/>
</dbReference>